<sequence length="175" mass="20850">MKNITCLLLSISLFGCSRSKTSSQIAKEFYNESSKVPMIYFKNWNFYSRDDRSNQYIICDYLRADKIVARFILNTYGAKFYLKGVFPVKDKDFLLIDDYPKETLQNLYIDRTDFKKGINFFYLLKLNKVLYRNDFDGLIIVKENLNFVFSFSDKLKSQIPEGYKVLGNNWYYYSQ</sequence>
<reference evidence="1 2" key="1">
    <citation type="submission" date="2024-12" db="EMBL/GenBank/DDBJ databases">
        <authorList>
            <person name="Hu S."/>
        </authorList>
    </citation>
    <scope>NUCLEOTIDE SEQUENCE [LARGE SCALE GENOMIC DNA]</scope>
    <source>
        <strain evidence="1 2">P-25</strain>
    </source>
</reference>
<organism evidence="1 2">
    <name type="scientific">Pedobacter helvus</name>
    <dbReference type="NCBI Taxonomy" id="2563444"/>
    <lineage>
        <taxon>Bacteria</taxon>
        <taxon>Pseudomonadati</taxon>
        <taxon>Bacteroidota</taxon>
        <taxon>Sphingobacteriia</taxon>
        <taxon>Sphingobacteriales</taxon>
        <taxon>Sphingobacteriaceae</taxon>
        <taxon>Pedobacter</taxon>
    </lineage>
</organism>
<evidence type="ECO:0000313" key="2">
    <source>
        <dbReference type="Proteomes" id="UP001517367"/>
    </source>
</evidence>
<gene>
    <name evidence="1" type="ORF">E5L68_001780</name>
</gene>
<protein>
    <recommendedName>
        <fullName evidence="3">Lipoprotein</fullName>
    </recommendedName>
</protein>
<comment type="caution">
    <text evidence="1">The sequence shown here is derived from an EMBL/GenBank/DDBJ whole genome shotgun (WGS) entry which is preliminary data.</text>
</comment>
<name>A0ABW9JEH1_9SPHI</name>
<dbReference type="EMBL" id="SRMP02000001">
    <property type="protein sequence ID" value="MFN0290098.1"/>
    <property type="molecule type" value="Genomic_DNA"/>
</dbReference>
<evidence type="ECO:0000313" key="1">
    <source>
        <dbReference type="EMBL" id="MFN0290098.1"/>
    </source>
</evidence>
<dbReference type="PROSITE" id="PS51257">
    <property type="entry name" value="PROKAR_LIPOPROTEIN"/>
    <property type="match status" value="1"/>
</dbReference>
<proteinExistence type="predicted"/>
<keyword evidence="2" id="KW-1185">Reference proteome</keyword>
<evidence type="ECO:0008006" key="3">
    <source>
        <dbReference type="Google" id="ProtNLM"/>
    </source>
</evidence>
<dbReference type="RefSeq" id="WP_138727693.1">
    <property type="nucleotide sequence ID" value="NZ_SRMP02000001.1"/>
</dbReference>
<dbReference type="Proteomes" id="UP001517367">
    <property type="component" value="Unassembled WGS sequence"/>
</dbReference>
<accession>A0ABW9JEH1</accession>